<evidence type="ECO:0000259" key="6">
    <source>
        <dbReference type="PROSITE" id="PS50885"/>
    </source>
</evidence>
<protein>
    <submittedName>
        <fullName evidence="7">Methyl-accepting chemotaxis protein</fullName>
    </submittedName>
</protein>
<dbReference type="Proteomes" id="UP000366051">
    <property type="component" value="Chromosome"/>
</dbReference>
<dbReference type="Pfam" id="PF00672">
    <property type="entry name" value="HAMP"/>
    <property type="match status" value="1"/>
</dbReference>
<dbReference type="CDD" id="cd06225">
    <property type="entry name" value="HAMP"/>
    <property type="match status" value="1"/>
</dbReference>
<evidence type="ECO:0000259" key="5">
    <source>
        <dbReference type="PROSITE" id="PS50111"/>
    </source>
</evidence>
<evidence type="ECO:0000313" key="8">
    <source>
        <dbReference type="Proteomes" id="UP000366051"/>
    </source>
</evidence>
<dbReference type="KEGG" id="hcv:FTV88_1007"/>
<organism evidence="7 8">
    <name type="scientific">Heliorestis convoluta</name>
    <dbReference type="NCBI Taxonomy" id="356322"/>
    <lineage>
        <taxon>Bacteria</taxon>
        <taxon>Bacillati</taxon>
        <taxon>Bacillota</taxon>
        <taxon>Clostridia</taxon>
        <taxon>Eubacteriales</taxon>
        <taxon>Heliobacteriaceae</taxon>
        <taxon>Heliorestis</taxon>
    </lineage>
</organism>
<dbReference type="AlphaFoldDB" id="A0A5Q2N064"/>
<dbReference type="GO" id="GO:0007165">
    <property type="term" value="P:signal transduction"/>
    <property type="evidence" value="ECO:0007669"/>
    <property type="project" value="UniProtKB-KW"/>
</dbReference>
<name>A0A5Q2N064_9FIRM</name>
<dbReference type="SMART" id="SM00283">
    <property type="entry name" value="MA"/>
    <property type="match status" value="1"/>
</dbReference>
<dbReference type="CDD" id="cd11386">
    <property type="entry name" value="MCP_signal"/>
    <property type="match status" value="1"/>
</dbReference>
<feature type="domain" description="HAMP" evidence="6">
    <location>
        <begin position="206"/>
        <end position="260"/>
    </location>
</feature>
<dbReference type="InterPro" id="IPR004089">
    <property type="entry name" value="MCPsignal_dom"/>
</dbReference>
<dbReference type="PROSITE" id="PS50885">
    <property type="entry name" value="HAMP"/>
    <property type="match status" value="1"/>
</dbReference>
<evidence type="ECO:0000256" key="3">
    <source>
        <dbReference type="PROSITE-ProRule" id="PRU00284"/>
    </source>
</evidence>
<dbReference type="Gene3D" id="1.10.287.950">
    <property type="entry name" value="Methyl-accepting chemotaxis protein"/>
    <property type="match status" value="1"/>
</dbReference>
<gene>
    <name evidence="7" type="ORF">FTV88_1007</name>
</gene>
<dbReference type="Gene3D" id="6.10.340.10">
    <property type="match status" value="1"/>
</dbReference>
<dbReference type="PANTHER" id="PTHR32089:SF112">
    <property type="entry name" value="LYSOZYME-LIKE PROTEIN-RELATED"/>
    <property type="match status" value="1"/>
</dbReference>
<keyword evidence="4" id="KW-1133">Transmembrane helix</keyword>
<dbReference type="InterPro" id="IPR004090">
    <property type="entry name" value="Chemotax_Me-accpt_rcpt"/>
</dbReference>
<dbReference type="Pfam" id="PF00015">
    <property type="entry name" value="MCPsignal"/>
    <property type="match status" value="1"/>
</dbReference>
<dbReference type="PRINTS" id="PR00260">
    <property type="entry name" value="CHEMTRNSDUCR"/>
</dbReference>
<dbReference type="PROSITE" id="PS50111">
    <property type="entry name" value="CHEMOTAXIS_TRANSDUC_2"/>
    <property type="match status" value="1"/>
</dbReference>
<feature type="transmembrane region" description="Helical" evidence="4">
    <location>
        <begin position="183"/>
        <end position="205"/>
    </location>
</feature>
<dbReference type="OrthoDB" id="597657at2"/>
<dbReference type="GO" id="GO:0006935">
    <property type="term" value="P:chemotaxis"/>
    <property type="evidence" value="ECO:0007669"/>
    <property type="project" value="InterPro"/>
</dbReference>
<keyword evidence="4" id="KW-0812">Transmembrane</keyword>
<dbReference type="InterPro" id="IPR024478">
    <property type="entry name" value="HlyB_4HB_MCP"/>
</dbReference>
<dbReference type="EMBL" id="CP045875">
    <property type="protein sequence ID" value="QGG47159.1"/>
    <property type="molecule type" value="Genomic_DNA"/>
</dbReference>
<dbReference type="PANTHER" id="PTHR32089">
    <property type="entry name" value="METHYL-ACCEPTING CHEMOTAXIS PROTEIN MCPB"/>
    <property type="match status" value="1"/>
</dbReference>
<keyword evidence="1 3" id="KW-0807">Transducer</keyword>
<dbReference type="InterPro" id="IPR003660">
    <property type="entry name" value="HAMP_dom"/>
</dbReference>
<dbReference type="SMART" id="SM00304">
    <property type="entry name" value="HAMP"/>
    <property type="match status" value="1"/>
</dbReference>
<evidence type="ECO:0000256" key="4">
    <source>
        <dbReference type="SAM" id="Phobius"/>
    </source>
</evidence>
<dbReference type="GO" id="GO:0004888">
    <property type="term" value="F:transmembrane signaling receptor activity"/>
    <property type="evidence" value="ECO:0007669"/>
    <property type="project" value="InterPro"/>
</dbReference>
<evidence type="ECO:0000256" key="1">
    <source>
        <dbReference type="ARBA" id="ARBA00023224"/>
    </source>
</evidence>
<dbReference type="Pfam" id="PF12729">
    <property type="entry name" value="4HB_MCP_1"/>
    <property type="match status" value="1"/>
</dbReference>
<dbReference type="RefSeq" id="WP_153724597.1">
    <property type="nucleotide sequence ID" value="NZ_CP045875.1"/>
</dbReference>
<reference evidence="8" key="1">
    <citation type="submission" date="2019-11" db="EMBL/GenBank/DDBJ databases">
        <title>Genome sequence of Heliorestis convoluta strain HH, an alkaliphilic and minimalistic phototrophic bacterium from a soda lake in Egypt.</title>
        <authorList>
            <person name="Dewey E.D."/>
            <person name="Stokes L.M."/>
            <person name="Burchell B.M."/>
            <person name="Shaffer K.N."/>
            <person name="Huntington A.M."/>
            <person name="Baker J.M."/>
            <person name="Nadendla S."/>
            <person name="Giglio M.G."/>
            <person name="Touchman J.W."/>
            <person name="Blankenship R.E."/>
            <person name="Madigan M.T."/>
            <person name="Sattley W.M."/>
        </authorList>
    </citation>
    <scope>NUCLEOTIDE SEQUENCE [LARGE SCALE GENOMIC DNA]</scope>
    <source>
        <strain evidence="8">HH</strain>
    </source>
</reference>
<evidence type="ECO:0000313" key="7">
    <source>
        <dbReference type="EMBL" id="QGG47159.1"/>
    </source>
</evidence>
<keyword evidence="8" id="KW-1185">Reference proteome</keyword>
<evidence type="ECO:0000256" key="2">
    <source>
        <dbReference type="ARBA" id="ARBA00029447"/>
    </source>
</evidence>
<sequence length="566" mass="62560">MTFKTRLSLAFAVLILFTWVLGAFSYITSQSIIEKNHEFYYDRFTPIVDLSQTEEHLLEVRRNILEMMQNADPSERTRWLADTRKHVIDIEALIEKFEQTYLLEEEERALQEWHLAWKPYKERMLNNLTLIEAGQMEEAVIGVALASEPFERAQNALSVLIDINIERGKELHSEIMIDGERKVTIALTLSLLSIVLGIAIAIYVIRSVVVPLKLLLDKIDEVAEQGGDLTQKVTVNSKDEVGQLAEAVNKLLAKLRGIVADVANTANDVSEKAGELSMTSDESSKATEQVATTIGEIAKGNQEVATAVNNSATALGMIQQTASSTESVVERVSIEAKKVDQAIVMGQQKMEKQRSMMERNRTISVEVAKAIGDLEDRSTSIQKIVQTISGIANQTTLLAFNAAIEAARAGESGRGFAVVAEEVRKLAEESSRATEEIRLLIETITSSIGEAVHQVGEVEHIVQEQSVSVDETQVLFDQIKVAMVDMVSEISQMTIRSKEIMDSVERLNKDMQNISAITEEASAATEEVSASSEELTAGIEQLSSMASLLSDQGDTLKAMMDQFTYR</sequence>
<comment type="similarity">
    <text evidence="2">Belongs to the methyl-accepting chemotaxis (MCP) protein family.</text>
</comment>
<feature type="domain" description="Methyl-accepting transducer" evidence="5">
    <location>
        <begin position="279"/>
        <end position="536"/>
    </location>
</feature>
<accession>A0A5Q2N064</accession>
<keyword evidence="4" id="KW-0472">Membrane</keyword>
<dbReference type="SUPFAM" id="SSF58104">
    <property type="entry name" value="Methyl-accepting chemotaxis protein (MCP) signaling domain"/>
    <property type="match status" value="1"/>
</dbReference>
<proteinExistence type="inferred from homology"/>
<dbReference type="GO" id="GO:0016020">
    <property type="term" value="C:membrane"/>
    <property type="evidence" value="ECO:0007669"/>
    <property type="project" value="InterPro"/>
</dbReference>